<organism evidence="2 3">
    <name type="scientific">Lacihabitans lacunae</name>
    <dbReference type="NCBI Taxonomy" id="1028214"/>
    <lineage>
        <taxon>Bacteria</taxon>
        <taxon>Pseudomonadati</taxon>
        <taxon>Bacteroidota</taxon>
        <taxon>Cytophagia</taxon>
        <taxon>Cytophagales</taxon>
        <taxon>Leadbetterellaceae</taxon>
        <taxon>Lacihabitans</taxon>
    </lineage>
</organism>
<evidence type="ECO:0000259" key="1">
    <source>
        <dbReference type="Pfam" id="PF13619"/>
    </source>
</evidence>
<dbReference type="Pfam" id="PF13619">
    <property type="entry name" value="KTSC"/>
    <property type="match status" value="1"/>
</dbReference>
<feature type="domain" description="KTSC" evidence="1">
    <location>
        <begin position="87"/>
        <end position="118"/>
    </location>
</feature>
<dbReference type="Proteomes" id="UP001595616">
    <property type="component" value="Unassembled WGS sequence"/>
</dbReference>
<keyword evidence="3" id="KW-1185">Reference proteome</keyword>
<dbReference type="PROSITE" id="PS51257">
    <property type="entry name" value="PROKAR_LIPOPROTEIN"/>
    <property type="match status" value="1"/>
</dbReference>
<name>A0ABV7YRQ9_9BACT</name>
<protein>
    <submittedName>
        <fullName evidence="2">KTSC domain-containing protein</fullName>
    </submittedName>
</protein>
<proteinExistence type="predicted"/>
<dbReference type="InterPro" id="IPR025309">
    <property type="entry name" value="KTSC_dom"/>
</dbReference>
<evidence type="ECO:0000313" key="3">
    <source>
        <dbReference type="Proteomes" id="UP001595616"/>
    </source>
</evidence>
<evidence type="ECO:0000313" key="2">
    <source>
        <dbReference type="EMBL" id="MFC3809329.1"/>
    </source>
</evidence>
<gene>
    <name evidence="2" type="ORF">ACFOOI_01565</name>
</gene>
<reference evidence="3" key="1">
    <citation type="journal article" date="2019" name="Int. J. Syst. Evol. Microbiol.">
        <title>The Global Catalogue of Microorganisms (GCM) 10K type strain sequencing project: providing services to taxonomists for standard genome sequencing and annotation.</title>
        <authorList>
            <consortium name="The Broad Institute Genomics Platform"/>
            <consortium name="The Broad Institute Genome Sequencing Center for Infectious Disease"/>
            <person name="Wu L."/>
            <person name="Ma J."/>
        </authorList>
    </citation>
    <scope>NUCLEOTIDE SEQUENCE [LARGE SCALE GENOMIC DNA]</scope>
    <source>
        <strain evidence="3">CECT 7956</strain>
    </source>
</reference>
<comment type="caution">
    <text evidence="2">The sequence shown here is derived from an EMBL/GenBank/DDBJ whole genome shotgun (WGS) entry which is preliminary data.</text>
</comment>
<dbReference type="EMBL" id="JBHRYQ010000001">
    <property type="protein sequence ID" value="MFC3809329.1"/>
    <property type="molecule type" value="Genomic_DNA"/>
</dbReference>
<dbReference type="RefSeq" id="WP_379834229.1">
    <property type="nucleotide sequence ID" value="NZ_JBHRYQ010000001.1"/>
</dbReference>
<sequence length="126" mass="14797">MIEYWLKKLSYTLTILFLISCNNGVSCDNQLKKPSTFVELEYQLENTEFSFIEELGLGNSSWITNCFYYSCDLKTGYFVLQVKDKKYFHGGVPLNYWISFKKSKSKGSFYNQNIRGKFKLSLLKDE</sequence>
<accession>A0ABV7YRQ9</accession>